<dbReference type="InterPro" id="IPR017850">
    <property type="entry name" value="Alkaline_phosphatase_core_sf"/>
</dbReference>
<evidence type="ECO:0000259" key="3">
    <source>
        <dbReference type="Pfam" id="PF00884"/>
    </source>
</evidence>
<dbReference type="GO" id="GO:0046872">
    <property type="term" value="F:metal ion binding"/>
    <property type="evidence" value="ECO:0007669"/>
    <property type="project" value="UniProtKB-KW"/>
</dbReference>
<dbReference type="KEGG" id="taer:GT409_00725"/>
<organism evidence="4 5">
    <name type="scientific">Tichowtungia aerotolerans</name>
    <dbReference type="NCBI Taxonomy" id="2697043"/>
    <lineage>
        <taxon>Bacteria</taxon>
        <taxon>Pseudomonadati</taxon>
        <taxon>Kiritimatiellota</taxon>
        <taxon>Tichowtungiia</taxon>
        <taxon>Tichowtungiales</taxon>
        <taxon>Tichowtungiaceae</taxon>
        <taxon>Tichowtungia</taxon>
    </lineage>
</organism>
<dbReference type="Gene3D" id="3.40.720.10">
    <property type="entry name" value="Alkaline Phosphatase, subunit A"/>
    <property type="match status" value="1"/>
</dbReference>
<gene>
    <name evidence="4" type="ORF">GT409_00725</name>
</gene>
<dbReference type="GO" id="GO:0008484">
    <property type="term" value="F:sulfuric ester hydrolase activity"/>
    <property type="evidence" value="ECO:0007669"/>
    <property type="project" value="TreeGrafter"/>
</dbReference>
<dbReference type="InterPro" id="IPR000917">
    <property type="entry name" value="Sulfatase_N"/>
</dbReference>
<evidence type="ECO:0000313" key="4">
    <source>
        <dbReference type="EMBL" id="QHI68033.1"/>
    </source>
</evidence>
<name>A0A6P1M4V6_9BACT</name>
<dbReference type="GO" id="GO:0005737">
    <property type="term" value="C:cytoplasm"/>
    <property type="evidence" value="ECO:0007669"/>
    <property type="project" value="TreeGrafter"/>
</dbReference>
<dbReference type="PANTHER" id="PTHR45953:SF1">
    <property type="entry name" value="IDURONATE 2-SULFATASE"/>
    <property type="match status" value="1"/>
</dbReference>
<evidence type="ECO:0000313" key="5">
    <source>
        <dbReference type="Proteomes" id="UP000464954"/>
    </source>
</evidence>
<dbReference type="Proteomes" id="UP000464954">
    <property type="component" value="Chromosome"/>
</dbReference>
<sequence>MAKQPNLIFILSDQHRADWMGCAGAGWLETPNLDSLAASGVRMERCYCNSPLCGPSRMSLLSGRHPWRNEIWVNENTLSSDVPTFAHGLGLAGYHSVLAGRMHFSGPDQRHGFNERLVGDITPEYGGGPNVEWGWVEGAQRSVQESLNPEKMGEGTNPVLEFDRAVTDAAVDCLQQYAASDREAPLMLTVGWYGPHSPYACEPEMYQKALDLADRLPEMIPPPETTPHAWEQQFFERSGGLDKDAASALKARVSYAGMIMTLDRMVGQVVEAARQLDGETIIVYASDHGDLMGDYGCFGKLAFWEGSVAVPMIWSSLSGDSIPKGQVQDVPVSLLDLCPTLLELGGAPALPLQDGVSIQPLLAGSVDPEWRERVILSELEFPGYPVMRMALKGQKKYAYYHNAGEHFYDLSSDPLEQRNRVDDPACEADVSALKEAALTEWDPEQITRKALDSLEDIRLLTRWGKEIGTGPGELWGHYKQERES</sequence>
<dbReference type="SUPFAM" id="SSF53649">
    <property type="entry name" value="Alkaline phosphatase-like"/>
    <property type="match status" value="1"/>
</dbReference>
<evidence type="ECO:0000256" key="1">
    <source>
        <dbReference type="ARBA" id="ARBA00022723"/>
    </source>
</evidence>
<evidence type="ECO:0000256" key="2">
    <source>
        <dbReference type="ARBA" id="ARBA00022801"/>
    </source>
</evidence>
<dbReference type="RefSeq" id="WP_160626067.1">
    <property type="nucleotide sequence ID" value="NZ_CP047593.1"/>
</dbReference>
<protein>
    <submittedName>
        <fullName evidence="4">Sulfatase-like hydrolase/transferase</fullName>
    </submittedName>
</protein>
<keyword evidence="4" id="KW-0808">Transferase</keyword>
<keyword evidence="2 4" id="KW-0378">Hydrolase</keyword>
<proteinExistence type="predicted"/>
<dbReference type="EMBL" id="CP047593">
    <property type="protein sequence ID" value="QHI68033.1"/>
    <property type="molecule type" value="Genomic_DNA"/>
</dbReference>
<keyword evidence="5" id="KW-1185">Reference proteome</keyword>
<reference evidence="4 5" key="1">
    <citation type="submission" date="2020-01" db="EMBL/GenBank/DDBJ databases">
        <title>Ponticoccus aerotolerans gen. nov., sp. nov., an anaerobic bacterium and proposal of Ponticoccusceae fam. nov., Ponticoccusles ord. nov. and Ponticoccuse classis nov. in the phylum Kiritimatiellaeota.</title>
        <authorList>
            <person name="Zhou L.Y."/>
            <person name="Du Z.J."/>
        </authorList>
    </citation>
    <scope>NUCLEOTIDE SEQUENCE [LARGE SCALE GENOMIC DNA]</scope>
    <source>
        <strain evidence="4 5">S-5007</strain>
    </source>
</reference>
<accession>A0A6P1M4V6</accession>
<keyword evidence="1" id="KW-0479">Metal-binding</keyword>
<dbReference type="Pfam" id="PF00884">
    <property type="entry name" value="Sulfatase"/>
    <property type="match status" value="1"/>
</dbReference>
<dbReference type="GO" id="GO:0016740">
    <property type="term" value="F:transferase activity"/>
    <property type="evidence" value="ECO:0007669"/>
    <property type="project" value="UniProtKB-KW"/>
</dbReference>
<feature type="domain" description="Sulfatase N-terminal" evidence="3">
    <location>
        <begin position="5"/>
        <end position="346"/>
    </location>
</feature>
<dbReference type="AlphaFoldDB" id="A0A6P1M4V6"/>
<dbReference type="PANTHER" id="PTHR45953">
    <property type="entry name" value="IDURONATE 2-SULFATASE"/>
    <property type="match status" value="1"/>
</dbReference>